<protein>
    <recommendedName>
        <fullName evidence="9">Peptidase S1 domain-containing protein</fullName>
    </recommendedName>
</protein>
<dbReference type="InterPro" id="IPR001314">
    <property type="entry name" value="Peptidase_S1A"/>
</dbReference>
<dbReference type="AlphaFoldDB" id="A0ABD1CQ52"/>
<dbReference type="GO" id="GO:0005576">
    <property type="term" value="C:extracellular region"/>
    <property type="evidence" value="ECO:0007669"/>
    <property type="project" value="UniProtKB-SubCell"/>
</dbReference>
<keyword evidence="6" id="KW-1015">Disulfide bond</keyword>
<evidence type="ECO:0000256" key="8">
    <source>
        <dbReference type="ARBA" id="ARBA00024195"/>
    </source>
</evidence>
<keyword evidence="3" id="KW-0399">Innate immunity</keyword>
<dbReference type="EMBL" id="JBEHCU010010257">
    <property type="protein sequence ID" value="KAL1378528.1"/>
    <property type="molecule type" value="Genomic_DNA"/>
</dbReference>
<dbReference type="GO" id="GO:0045087">
    <property type="term" value="P:innate immune response"/>
    <property type="evidence" value="ECO:0007669"/>
    <property type="project" value="UniProtKB-KW"/>
</dbReference>
<keyword evidence="4" id="KW-0732">Signal</keyword>
<dbReference type="FunFam" id="2.40.10.10:FF:000028">
    <property type="entry name" value="Serine protease easter"/>
    <property type="match status" value="1"/>
</dbReference>
<evidence type="ECO:0000256" key="4">
    <source>
        <dbReference type="ARBA" id="ARBA00022729"/>
    </source>
</evidence>
<name>A0ABD1CQ52_CULPP</name>
<evidence type="ECO:0000256" key="2">
    <source>
        <dbReference type="ARBA" id="ARBA00022525"/>
    </source>
</evidence>
<dbReference type="PROSITE" id="PS50240">
    <property type="entry name" value="TRYPSIN_DOM"/>
    <property type="match status" value="1"/>
</dbReference>
<accession>A0ABD1CQ52</accession>
<dbReference type="PRINTS" id="PR00722">
    <property type="entry name" value="CHYMOTRYPSIN"/>
</dbReference>
<dbReference type="InterPro" id="IPR018114">
    <property type="entry name" value="TRYPSIN_HIS"/>
</dbReference>
<evidence type="ECO:0000256" key="6">
    <source>
        <dbReference type="ARBA" id="ARBA00023157"/>
    </source>
</evidence>
<dbReference type="PANTHER" id="PTHR24252:SF7">
    <property type="entry name" value="HYALIN"/>
    <property type="match status" value="1"/>
</dbReference>
<keyword evidence="11" id="KW-1185">Reference proteome</keyword>
<evidence type="ECO:0000259" key="9">
    <source>
        <dbReference type="PROSITE" id="PS50240"/>
    </source>
</evidence>
<dbReference type="Pfam" id="PF00089">
    <property type="entry name" value="Trypsin"/>
    <property type="match status" value="1"/>
</dbReference>
<dbReference type="SMART" id="SM00020">
    <property type="entry name" value="Tryp_SPc"/>
    <property type="match status" value="1"/>
</dbReference>
<dbReference type="InterPro" id="IPR043504">
    <property type="entry name" value="Peptidase_S1_PA_chymotrypsin"/>
</dbReference>
<keyword evidence="5" id="KW-0391">Immunity</keyword>
<evidence type="ECO:0000256" key="3">
    <source>
        <dbReference type="ARBA" id="ARBA00022588"/>
    </source>
</evidence>
<reference evidence="10 11" key="1">
    <citation type="submission" date="2024-05" db="EMBL/GenBank/DDBJ databases">
        <title>Culex pipiens pipiens assembly and annotation.</title>
        <authorList>
            <person name="Alout H."/>
            <person name="Durand T."/>
        </authorList>
    </citation>
    <scope>NUCLEOTIDE SEQUENCE [LARGE SCALE GENOMIC DNA]</scope>
    <source>
        <strain evidence="10">HA-2024</strain>
        <tissue evidence="10">Whole body</tissue>
    </source>
</reference>
<evidence type="ECO:0000256" key="1">
    <source>
        <dbReference type="ARBA" id="ARBA00004613"/>
    </source>
</evidence>
<keyword evidence="7" id="KW-0325">Glycoprotein</keyword>
<feature type="domain" description="Peptidase S1" evidence="9">
    <location>
        <begin position="1"/>
        <end position="207"/>
    </location>
</feature>
<evidence type="ECO:0000256" key="7">
    <source>
        <dbReference type="ARBA" id="ARBA00023180"/>
    </source>
</evidence>
<dbReference type="Proteomes" id="UP001562425">
    <property type="component" value="Unassembled WGS sequence"/>
</dbReference>
<dbReference type="InterPro" id="IPR009003">
    <property type="entry name" value="Peptidase_S1_PA"/>
</dbReference>
<sequence length="207" mass="23077">MALLINSTDNVCCGGTLISERFVLTAAHCVKDVKIVRLGEHDILSQKDCDDDYEENCALPVQDFIVTKNDIIQHQYYSPSLKTNDIALIRLPSLADLTDDHVLPICLPYGQFQDSRDIQEGANMTIAGWGHTEKGTLREEAGSKIYSVCCDQPVGIETRFSTPEDIVLNDEDCGKHSSDRIALGTNANILGWHYCRIKMRDSFVVAR</sequence>
<organism evidence="10 11">
    <name type="scientific">Culex pipiens pipiens</name>
    <name type="common">Northern house mosquito</name>
    <dbReference type="NCBI Taxonomy" id="38569"/>
    <lineage>
        <taxon>Eukaryota</taxon>
        <taxon>Metazoa</taxon>
        <taxon>Ecdysozoa</taxon>
        <taxon>Arthropoda</taxon>
        <taxon>Hexapoda</taxon>
        <taxon>Insecta</taxon>
        <taxon>Pterygota</taxon>
        <taxon>Neoptera</taxon>
        <taxon>Endopterygota</taxon>
        <taxon>Diptera</taxon>
        <taxon>Nematocera</taxon>
        <taxon>Culicoidea</taxon>
        <taxon>Culicidae</taxon>
        <taxon>Culicinae</taxon>
        <taxon>Culicini</taxon>
        <taxon>Culex</taxon>
        <taxon>Culex</taxon>
    </lineage>
</organism>
<gene>
    <name evidence="10" type="ORF">pipiens_003968</name>
</gene>
<proteinExistence type="inferred from homology"/>
<comment type="subcellular location">
    <subcellularLocation>
        <location evidence="1">Secreted</location>
    </subcellularLocation>
</comment>
<evidence type="ECO:0000313" key="10">
    <source>
        <dbReference type="EMBL" id="KAL1378528.1"/>
    </source>
</evidence>
<dbReference type="PANTHER" id="PTHR24252">
    <property type="entry name" value="ACROSIN-RELATED"/>
    <property type="match status" value="1"/>
</dbReference>
<evidence type="ECO:0000313" key="11">
    <source>
        <dbReference type="Proteomes" id="UP001562425"/>
    </source>
</evidence>
<comment type="caution">
    <text evidence="10">The sequence shown here is derived from an EMBL/GenBank/DDBJ whole genome shotgun (WGS) entry which is preliminary data.</text>
</comment>
<evidence type="ECO:0000256" key="5">
    <source>
        <dbReference type="ARBA" id="ARBA00022859"/>
    </source>
</evidence>
<comment type="similarity">
    <text evidence="8">Belongs to the peptidase S1 family. CLIP subfamily.</text>
</comment>
<dbReference type="SUPFAM" id="SSF50494">
    <property type="entry name" value="Trypsin-like serine proteases"/>
    <property type="match status" value="1"/>
</dbReference>
<keyword evidence="2" id="KW-0964">Secreted</keyword>
<dbReference type="InterPro" id="IPR001254">
    <property type="entry name" value="Trypsin_dom"/>
</dbReference>
<dbReference type="Gene3D" id="2.40.10.10">
    <property type="entry name" value="Trypsin-like serine proteases"/>
    <property type="match status" value="2"/>
</dbReference>
<dbReference type="PROSITE" id="PS00134">
    <property type="entry name" value="TRYPSIN_HIS"/>
    <property type="match status" value="1"/>
</dbReference>